<dbReference type="FunFam" id="1.10.579.10:FF:000003">
    <property type="entry name" value="Deoxyribodipyrimidine photo-lyase"/>
    <property type="match status" value="1"/>
</dbReference>
<dbReference type="PANTHER" id="PTHR11455">
    <property type="entry name" value="CRYPTOCHROME"/>
    <property type="match status" value="1"/>
</dbReference>
<dbReference type="Proteomes" id="UP000238205">
    <property type="component" value="Unassembled WGS sequence"/>
</dbReference>
<feature type="domain" description="Photolyase/cryptochrome alpha/beta" evidence="11">
    <location>
        <begin position="1"/>
        <end position="129"/>
    </location>
</feature>
<dbReference type="PROSITE" id="PS51645">
    <property type="entry name" value="PHR_CRY_ALPHA_BETA"/>
    <property type="match status" value="1"/>
</dbReference>
<dbReference type="InterPro" id="IPR002081">
    <property type="entry name" value="Cryptochrome/DNA_photolyase_1"/>
</dbReference>
<evidence type="ECO:0000256" key="9">
    <source>
        <dbReference type="PIRSR" id="PIRSR602081-2"/>
    </source>
</evidence>
<feature type="binding site" evidence="8">
    <location>
        <begin position="364"/>
        <end position="366"/>
    </location>
    <ligand>
        <name>FAD</name>
        <dbReference type="ChEBI" id="CHEBI:57692"/>
    </ligand>
</feature>
<dbReference type="GO" id="GO:0003904">
    <property type="term" value="F:deoxyribodipyrimidine photo-lyase activity"/>
    <property type="evidence" value="ECO:0007669"/>
    <property type="project" value="UniProtKB-EC"/>
</dbReference>
<feature type="binding site" evidence="8">
    <location>
        <position position="219"/>
    </location>
    <ligand>
        <name>FAD</name>
        <dbReference type="ChEBI" id="CHEBI:57692"/>
    </ligand>
</feature>
<feature type="binding site" evidence="8">
    <location>
        <begin position="231"/>
        <end position="235"/>
    </location>
    <ligand>
        <name>FAD</name>
        <dbReference type="ChEBI" id="CHEBI:57692"/>
    </ligand>
</feature>
<dbReference type="EMBL" id="PVTO01000010">
    <property type="protein sequence ID" value="PRY82619.1"/>
    <property type="molecule type" value="Genomic_DNA"/>
</dbReference>
<organism evidence="12 13">
    <name type="scientific">Alkalibacterium olivapovliticus</name>
    <dbReference type="NCBI Taxonomy" id="99907"/>
    <lineage>
        <taxon>Bacteria</taxon>
        <taxon>Bacillati</taxon>
        <taxon>Bacillota</taxon>
        <taxon>Bacilli</taxon>
        <taxon>Lactobacillales</taxon>
        <taxon>Carnobacteriaceae</taxon>
        <taxon>Alkalibacterium</taxon>
    </lineage>
</organism>
<feature type="site" description="Electron transfer via tryptophanyl radical" evidence="9">
    <location>
        <position position="374"/>
    </location>
</feature>
<dbReference type="InterPro" id="IPR036155">
    <property type="entry name" value="Crypto/Photolyase_N_sf"/>
</dbReference>
<evidence type="ECO:0000256" key="6">
    <source>
        <dbReference type="ARBA" id="ARBA00022991"/>
    </source>
</evidence>
<feature type="site" description="Electron transfer via tryptophanyl radical" evidence="9">
    <location>
        <position position="298"/>
    </location>
</feature>
<dbReference type="RefSeq" id="WP_106193099.1">
    <property type="nucleotide sequence ID" value="NZ_PVTO01000010.1"/>
</dbReference>
<keyword evidence="13" id="KW-1185">Reference proteome</keyword>
<evidence type="ECO:0000313" key="12">
    <source>
        <dbReference type="EMBL" id="PRY82619.1"/>
    </source>
</evidence>
<dbReference type="EC" id="4.1.99.3" evidence="2"/>
<feature type="site" description="Electron transfer via tryptophanyl radical" evidence="9">
    <location>
        <position position="351"/>
    </location>
</feature>
<dbReference type="GO" id="GO:0000719">
    <property type="term" value="P:photoreactive repair"/>
    <property type="evidence" value="ECO:0007669"/>
    <property type="project" value="UniProtKB-ARBA"/>
</dbReference>
<dbReference type="Gene3D" id="1.25.40.80">
    <property type="match status" value="1"/>
</dbReference>
<dbReference type="PROSITE" id="PS00394">
    <property type="entry name" value="DNA_PHOTOLYASES_1_1"/>
    <property type="match status" value="1"/>
</dbReference>
<comment type="cofactor">
    <cofactor evidence="8">
        <name>FAD</name>
        <dbReference type="ChEBI" id="CHEBI:57692"/>
    </cofactor>
    <text evidence="8">Binds 1 FAD per subunit.</text>
</comment>
<comment type="caution">
    <text evidence="12">The sequence shown here is derived from an EMBL/GenBank/DDBJ whole genome shotgun (WGS) entry which is preliminary data.</text>
</comment>
<feature type="binding site" evidence="8">
    <location>
        <begin position="267"/>
        <end position="274"/>
    </location>
    <ligand>
        <name>FAD</name>
        <dbReference type="ChEBI" id="CHEBI:57692"/>
    </ligand>
</feature>
<dbReference type="Pfam" id="PF00875">
    <property type="entry name" value="DNA_photolyase"/>
    <property type="match status" value="1"/>
</dbReference>
<name>A0A2T0W7H2_9LACT</name>
<dbReference type="InterPro" id="IPR014729">
    <property type="entry name" value="Rossmann-like_a/b/a_fold"/>
</dbReference>
<evidence type="ECO:0000256" key="4">
    <source>
        <dbReference type="ARBA" id="ARBA00022630"/>
    </source>
</evidence>
<dbReference type="InterPro" id="IPR006050">
    <property type="entry name" value="DNA_photolyase_N"/>
</dbReference>
<dbReference type="PRINTS" id="PR00147">
    <property type="entry name" value="DNAPHOTLYASE"/>
</dbReference>
<dbReference type="AlphaFoldDB" id="A0A2T0W7H2"/>
<feature type="binding site" evidence="8">
    <location>
        <position position="264"/>
    </location>
    <ligand>
        <name>FAD</name>
        <dbReference type="ChEBI" id="CHEBI:57692"/>
    </ligand>
</feature>
<evidence type="ECO:0000256" key="7">
    <source>
        <dbReference type="ARBA" id="ARBA00033999"/>
    </source>
</evidence>
<proteinExistence type="inferred from homology"/>
<evidence type="ECO:0000256" key="2">
    <source>
        <dbReference type="ARBA" id="ARBA00013149"/>
    </source>
</evidence>
<comment type="cofactor">
    <cofactor evidence="1">
        <name>(6R)-5,10-methylene-5,6,7,8-tetrahydrofolate</name>
        <dbReference type="ChEBI" id="CHEBI:15636"/>
    </cofactor>
</comment>
<keyword evidence="5 8" id="KW-0274">FAD</keyword>
<dbReference type="GO" id="GO:0009416">
    <property type="term" value="P:response to light stimulus"/>
    <property type="evidence" value="ECO:0007669"/>
    <property type="project" value="TreeGrafter"/>
</dbReference>
<dbReference type="InterPro" id="IPR005101">
    <property type="entry name" value="Cryptochr/Photolyase_FAD-bd"/>
</dbReference>
<protein>
    <recommendedName>
        <fullName evidence="3">Deoxyribodipyrimidine photo-lyase</fullName>
        <ecNumber evidence="2">4.1.99.3</ecNumber>
    </recommendedName>
</protein>
<evidence type="ECO:0000256" key="8">
    <source>
        <dbReference type="PIRSR" id="PIRSR602081-1"/>
    </source>
</evidence>
<dbReference type="PROSITE" id="PS00691">
    <property type="entry name" value="DNA_PHOTOLYASES_1_2"/>
    <property type="match status" value="1"/>
</dbReference>
<dbReference type="Pfam" id="PF03441">
    <property type="entry name" value="FAD_binding_7"/>
    <property type="match status" value="1"/>
</dbReference>
<dbReference type="SUPFAM" id="SSF52425">
    <property type="entry name" value="Cryptochrome/photolyase, N-terminal domain"/>
    <property type="match status" value="1"/>
</dbReference>
<sequence length="472" mass="55043">MVSVMWFRRDLRLEDNAALKQAIDESEELLLLFHVNPDQFLGEDSSNQAAFFKSVDTFRKEIENSGGVLQILYGDLEECFKRLKERVEDWTDVYVNRDEKGYGLQRDKVAGLVFKELGVKTHAYYDHHIHPAHEIKTNTGSYYKVFTPYFNKWKELQKPNVIEVNFNAAKIRNDLLFKEDAKQFESFLTNQLPLHELELGTKAATARLDHFVESFLNEYKEARDYPMKDATSHLSKHLRLGEVSVRTVYNKVKSAEPSIGRDTFIQELAWRDFYNMIYATHPEQKDQSIKEAFRQIEWDNNEENFDKWTKGLTGYPIVDAAMRQLNETGWMHNRLRMITASFLTKDLLIDWRWGERYFQEKLIDYDPASNIGGWQWAASTGTDGVPYFRIFNPTTQSEKFDKSGEFIRKFVPELKQLHGKKIHDPSKLTVEEQDAHGVIIGQDYPAPIVSHKKSRELAIAAFEKSKKITEGD</sequence>
<reference evidence="12 13" key="1">
    <citation type="submission" date="2018-03" db="EMBL/GenBank/DDBJ databases">
        <title>Genomic Encyclopedia of Archaeal and Bacterial Type Strains, Phase II (KMG-II): from individual species to whole genera.</title>
        <authorList>
            <person name="Goeker M."/>
        </authorList>
    </citation>
    <scope>NUCLEOTIDE SEQUENCE [LARGE SCALE GENOMIC DNA]</scope>
    <source>
        <strain evidence="12 13">DSM 13175</strain>
    </source>
</reference>
<comment type="similarity">
    <text evidence="10">Belongs to the DNA photolyase family.</text>
</comment>
<dbReference type="InterPro" id="IPR036134">
    <property type="entry name" value="Crypto/Photolyase_FAD-like_sf"/>
</dbReference>
<dbReference type="OrthoDB" id="9772484at2"/>
<evidence type="ECO:0000256" key="1">
    <source>
        <dbReference type="ARBA" id="ARBA00001932"/>
    </source>
</evidence>
<keyword evidence="4 8" id="KW-0285">Flavoprotein</keyword>
<evidence type="ECO:0000256" key="3">
    <source>
        <dbReference type="ARBA" id="ARBA00014046"/>
    </source>
</evidence>
<dbReference type="PANTHER" id="PTHR11455:SF9">
    <property type="entry name" value="CRYPTOCHROME CIRCADIAN CLOCK 5 ISOFORM X1"/>
    <property type="match status" value="1"/>
</dbReference>
<dbReference type="Gene3D" id="1.10.579.10">
    <property type="entry name" value="DNA Cyclobutane Dipyrimidine Photolyase, subunit A, domain 3"/>
    <property type="match status" value="1"/>
</dbReference>
<dbReference type="SUPFAM" id="SSF48173">
    <property type="entry name" value="Cryptochrome/photolyase FAD-binding domain"/>
    <property type="match status" value="1"/>
</dbReference>
<dbReference type="Gene3D" id="3.40.50.620">
    <property type="entry name" value="HUPs"/>
    <property type="match status" value="1"/>
</dbReference>
<comment type="catalytic activity">
    <reaction evidence="7">
        <text>cyclobutadipyrimidine (in DNA) = 2 pyrimidine residues (in DNA).</text>
        <dbReference type="EC" id="4.1.99.3"/>
    </reaction>
</comment>
<evidence type="ECO:0000313" key="13">
    <source>
        <dbReference type="Proteomes" id="UP000238205"/>
    </source>
</evidence>
<evidence type="ECO:0000256" key="10">
    <source>
        <dbReference type="RuleBase" id="RU004182"/>
    </source>
</evidence>
<evidence type="ECO:0000259" key="11">
    <source>
        <dbReference type="PROSITE" id="PS51645"/>
    </source>
</evidence>
<keyword evidence="6 10" id="KW-0157">Chromophore</keyword>
<evidence type="ECO:0000256" key="5">
    <source>
        <dbReference type="ARBA" id="ARBA00022827"/>
    </source>
</evidence>
<dbReference type="GO" id="GO:0071949">
    <property type="term" value="F:FAD binding"/>
    <property type="evidence" value="ECO:0007669"/>
    <property type="project" value="TreeGrafter"/>
</dbReference>
<dbReference type="InterPro" id="IPR018394">
    <property type="entry name" value="DNA_photolyase_1_CS_C"/>
</dbReference>
<gene>
    <name evidence="12" type="ORF">CLV38_11080</name>
</gene>
<keyword evidence="12" id="KW-0456">Lyase</keyword>
<accession>A0A2T0W7H2</accession>
<dbReference type="GO" id="GO:0003677">
    <property type="term" value="F:DNA binding"/>
    <property type="evidence" value="ECO:0007669"/>
    <property type="project" value="TreeGrafter"/>
</dbReference>